<dbReference type="CDD" id="cd10845">
    <property type="entry name" value="DSRM_RNAse_III_family"/>
    <property type="match status" value="1"/>
</dbReference>
<dbReference type="SUPFAM" id="SSF54768">
    <property type="entry name" value="dsRNA-binding domain-like"/>
    <property type="match status" value="1"/>
</dbReference>
<protein>
    <submittedName>
        <fullName evidence="8">Unannotated protein</fullName>
    </submittedName>
</protein>
<dbReference type="PROSITE" id="PS50142">
    <property type="entry name" value="RNASE_3_2"/>
    <property type="match status" value="1"/>
</dbReference>
<dbReference type="GO" id="GO:0003725">
    <property type="term" value="F:double-stranded RNA binding"/>
    <property type="evidence" value="ECO:0007669"/>
    <property type="project" value="TreeGrafter"/>
</dbReference>
<keyword evidence="4" id="KW-0378">Hydrolase</keyword>
<dbReference type="SUPFAM" id="SSF69065">
    <property type="entry name" value="RNase III domain-like"/>
    <property type="match status" value="1"/>
</dbReference>
<dbReference type="CDD" id="cd00593">
    <property type="entry name" value="RIBOc"/>
    <property type="match status" value="1"/>
</dbReference>
<dbReference type="GO" id="GO:0004525">
    <property type="term" value="F:ribonuclease III activity"/>
    <property type="evidence" value="ECO:0007669"/>
    <property type="project" value="InterPro"/>
</dbReference>
<reference evidence="8" key="1">
    <citation type="submission" date="2020-05" db="EMBL/GenBank/DDBJ databases">
        <authorList>
            <person name="Chiriac C."/>
            <person name="Salcher M."/>
            <person name="Ghai R."/>
            <person name="Kavagutti S V."/>
        </authorList>
    </citation>
    <scope>NUCLEOTIDE SEQUENCE</scope>
</reference>
<dbReference type="Gene3D" id="3.30.160.20">
    <property type="match status" value="1"/>
</dbReference>
<dbReference type="HAMAP" id="MF_00104">
    <property type="entry name" value="RNase_III"/>
    <property type="match status" value="1"/>
</dbReference>
<dbReference type="PANTHER" id="PTHR11207:SF0">
    <property type="entry name" value="RIBONUCLEASE 3"/>
    <property type="match status" value="1"/>
</dbReference>
<dbReference type="Gene3D" id="1.10.1520.10">
    <property type="entry name" value="Ribonuclease III domain"/>
    <property type="match status" value="1"/>
</dbReference>
<evidence type="ECO:0000256" key="3">
    <source>
        <dbReference type="ARBA" id="ARBA00022759"/>
    </source>
</evidence>
<name>A0A6J6FAJ7_9ZZZZ</name>
<dbReference type="GO" id="GO:0010468">
    <property type="term" value="P:regulation of gene expression"/>
    <property type="evidence" value="ECO:0007669"/>
    <property type="project" value="TreeGrafter"/>
</dbReference>
<dbReference type="GO" id="GO:0006364">
    <property type="term" value="P:rRNA processing"/>
    <property type="evidence" value="ECO:0007669"/>
    <property type="project" value="InterPro"/>
</dbReference>
<accession>A0A6J6FAJ7</accession>
<proteinExistence type="inferred from homology"/>
<dbReference type="SMART" id="SM00358">
    <property type="entry name" value="DSRM"/>
    <property type="match status" value="1"/>
</dbReference>
<feature type="domain" description="DRBM" evidence="6">
    <location>
        <begin position="229"/>
        <end position="299"/>
    </location>
</feature>
<dbReference type="AlphaFoldDB" id="A0A6J6FAJ7"/>
<dbReference type="EMBL" id="CAEZTT010000169">
    <property type="protein sequence ID" value="CAB4584485.1"/>
    <property type="molecule type" value="Genomic_DNA"/>
</dbReference>
<dbReference type="InterPro" id="IPR036389">
    <property type="entry name" value="RNase_III_sf"/>
</dbReference>
<dbReference type="Pfam" id="PF00636">
    <property type="entry name" value="Ribonuclease_3"/>
    <property type="match status" value="1"/>
</dbReference>
<dbReference type="InterPro" id="IPR014720">
    <property type="entry name" value="dsRBD_dom"/>
</dbReference>
<feature type="domain" description="RNase III" evidence="7">
    <location>
        <begin position="36"/>
        <end position="185"/>
    </location>
</feature>
<organism evidence="8">
    <name type="scientific">freshwater metagenome</name>
    <dbReference type="NCBI Taxonomy" id="449393"/>
    <lineage>
        <taxon>unclassified sequences</taxon>
        <taxon>metagenomes</taxon>
        <taxon>ecological metagenomes</taxon>
    </lineage>
</organism>
<keyword evidence="5" id="KW-0694">RNA-binding</keyword>
<evidence type="ECO:0000313" key="8">
    <source>
        <dbReference type="EMBL" id="CAB4584485.1"/>
    </source>
</evidence>
<evidence type="ECO:0000259" key="6">
    <source>
        <dbReference type="PROSITE" id="PS50137"/>
    </source>
</evidence>
<keyword evidence="3" id="KW-0255">Endonuclease</keyword>
<gene>
    <name evidence="8" type="ORF">UFOPK1726_01136</name>
</gene>
<evidence type="ECO:0000259" key="7">
    <source>
        <dbReference type="PROSITE" id="PS50142"/>
    </source>
</evidence>
<keyword evidence="2" id="KW-0540">Nuclease</keyword>
<sequence length="302" mass="34000">MSRSASVVTATVINDRGERVYSPYNPSNKMWGRGDILSILAPYGITHIYDLDLYKLAAVHKSYGRKNAYETQTGDRVKLDECPADCMDLFDDDNEELEFMGDSILGCIIATYLMDRYGGAGEGFLTRIKTKLVCNDTLGTLAIKLGFHEWICISNHIEQKAGRKHLTVLGSMMEAFIGAMYKDHNSIKHDHPGIPGMKIMSGFEVCRQFLVNLFEAELDFTDIIRINTNYKDSLLRYYQKTFHQPPRYKEVNITGPPHDRIFTVAVLDVHGAVFATGTSRNKTEASQLASKEALSRFGVAEY</sequence>
<dbReference type="PANTHER" id="PTHR11207">
    <property type="entry name" value="RIBONUCLEASE III"/>
    <property type="match status" value="1"/>
</dbReference>
<evidence type="ECO:0000256" key="1">
    <source>
        <dbReference type="ARBA" id="ARBA00010183"/>
    </source>
</evidence>
<evidence type="ECO:0000256" key="5">
    <source>
        <dbReference type="ARBA" id="ARBA00022884"/>
    </source>
</evidence>
<evidence type="ECO:0000256" key="2">
    <source>
        <dbReference type="ARBA" id="ARBA00022722"/>
    </source>
</evidence>
<comment type="similarity">
    <text evidence="1">Belongs to the ribonuclease III family.</text>
</comment>
<dbReference type="InterPro" id="IPR011907">
    <property type="entry name" value="RNase_III"/>
</dbReference>
<dbReference type="SMART" id="SM00535">
    <property type="entry name" value="RIBOc"/>
    <property type="match status" value="1"/>
</dbReference>
<evidence type="ECO:0000256" key="4">
    <source>
        <dbReference type="ARBA" id="ARBA00022801"/>
    </source>
</evidence>
<dbReference type="InterPro" id="IPR000999">
    <property type="entry name" value="RNase_III_dom"/>
</dbReference>
<dbReference type="PROSITE" id="PS50137">
    <property type="entry name" value="DS_RBD"/>
    <property type="match status" value="1"/>
</dbReference>
<dbReference type="Pfam" id="PF00035">
    <property type="entry name" value="dsrm"/>
    <property type="match status" value="1"/>
</dbReference>